<dbReference type="InterPro" id="IPR030395">
    <property type="entry name" value="GP_PDE_dom"/>
</dbReference>
<proteinExistence type="predicted"/>
<dbReference type="Pfam" id="PF03009">
    <property type="entry name" value="GDPD"/>
    <property type="match status" value="1"/>
</dbReference>
<feature type="domain" description="GP-PDE" evidence="1">
    <location>
        <begin position="248"/>
        <end position="516"/>
    </location>
</feature>
<dbReference type="PROSITE" id="PS51704">
    <property type="entry name" value="GP_PDE"/>
    <property type="match status" value="1"/>
</dbReference>
<sequence length="533" mass="60048">MVGFTEHMEASKLECCEGSYVDFKKLKLAACDPAQSKEDFVALWRAELEKCSKKFLELTQQAVLALFELRETNALASKVSFQLPGLCKSENRGFAGPFAFGATRLQRHESYYDSTEDEAVELHNIVVPLFERRRAFGVLNLEALRKLASKFSKYNCKKVGNELYVELTLSHLANAVSTNFSQKLAGLLAKVRDRAISVSSVELSVEPTVNNRCGHITVRRNSSDSTGSDSEYDRLLQMVGDIDKNMRASLVAHRGFHCTSDHLHRPLENTVTAYEQAWSAGILHCECDITITMDGFLVLSHDDYLQRLAKDQSNEWAYKPVTDMTLQELQSLPLKNGTSAPLLEDVLRVAQRVGKGSSLVIEIKKGAEGSVVAAALVNLFKSNPSLLNYVAVVMSFDLYIIHNFSNFFSAAYHEQKFLHRPKIMFLTANIRENYSSVHKSFDWESESVQDIQKKLEDYINHGDSKLDGVYMQFDDMLLAQRKEVLDMLKTFTSKYTLGVWGTSRQPDNLENAYKLCELGAAFVNTDLPENFVC</sequence>
<dbReference type="PANTHER" id="PTHR46211">
    <property type="entry name" value="GLYCEROPHOSPHORYL DIESTER PHOSPHODIESTERASE"/>
    <property type="match status" value="1"/>
</dbReference>
<accession>A0A7S2S222</accession>
<dbReference type="InterPro" id="IPR017946">
    <property type="entry name" value="PLC-like_Pdiesterase_TIM-brl"/>
</dbReference>
<dbReference type="AlphaFoldDB" id="A0A7S2S222"/>
<evidence type="ECO:0000313" key="2">
    <source>
        <dbReference type="EMBL" id="CAD9687201.1"/>
    </source>
</evidence>
<evidence type="ECO:0000259" key="1">
    <source>
        <dbReference type="PROSITE" id="PS51704"/>
    </source>
</evidence>
<dbReference type="GO" id="GO:0006629">
    <property type="term" value="P:lipid metabolic process"/>
    <property type="evidence" value="ECO:0007669"/>
    <property type="project" value="InterPro"/>
</dbReference>
<dbReference type="Gene3D" id="3.20.20.190">
    <property type="entry name" value="Phosphatidylinositol (PI) phosphodiesterase"/>
    <property type="match status" value="1"/>
</dbReference>
<gene>
    <name evidence="2" type="ORF">QSP1433_LOCUS9425</name>
</gene>
<organism evidence="2">
    <name type="scientific">Mucochytrium quahogii</name>
    <dbReference type="NCBI Taxonomy" id="96639"/>
    <lineage>
        <taxon>Eukaryota</taxon>
        <taxon>Sar</taxon>
        <taxon>Stramenopiles</taxon>
        <taxon>Bigyra</taxon>
        <taxon>Labyrinthulomycetes</taxon>
        <taxon>Thraustochytrida</taxon>
        <taxon>Thraustochytriidae</taxon>
        <taxon>Mucochytrium</taxon>
    </lineage>
</organism>
<name>A0A7S2S222_9STRA</name>
<protein>
    <recommendedName>
        <fullName evidence="1">GP-PDE domain-containing protein</fullName>
    </recommendedName>
</protein>
<dbReference type="SUPFAM" id="SSF51695">
    <property type="entry name" value="PLC-like phosphodiesterases"/>
    <property type="match status" value="1"/>
</dbReference>
<reference evidence="2" key="1">
    <citation type="submission" date="2021-01" db="EMBL/GenBank/DDBJ databases">
        <authorList>
            <person name="Corre E."/>
            <person name="Pelletier E."/>
            <person name="Niang G."/>
            <person name="Scheremetjew M."/>
            <person name="Finn R."/>
            <person name="Kale V."/>
            <person name="Holt S."/>
            <person name="Cochrane G."/>
            <person name="Meng A."/>
            <person name="Brown T."/>
            <person name="Cohen L."/>
        </authorList>
    </citation>
    <scope>NUCLEOTIDE SEQUENCE</scope>
    <source>
        <strain evidence="2">NY070348D</strain>
    </source>
</reference>
<dbReference type="GO" id="GO:0008081">
    <property type="term" value="F:phosphoric diester hydrolase activity"/>
    <property type="evidence" value="ECO:0007669"/>
    <property type="project" value="InterPro"/>
</dbReference>
<dbReference type="EMBL" id="HBHK01015040">
    <property type="protein sequence ID" value="CAD9687201.1"/>
    <property type="molecule type" value="Transcribed_RNA"/>
</dbReference>
<dbReference type="PANTHER" id="PTHR46211:SF1">
    <property type="entry name" value="GLYCEROPHOSPHODIESTER PHOSPHODIESTERASE, CYTOPLASMIC"/>
    <property type="match status" value="1"/>
</dbReference>